<accession>A0ABT3AZV0</accession>
<protein>
    <submittedName>
        <fullName evidence="1">Uncharacterized protein</fullName>
    </submittedName>
</protein>
<evidence type="ECO:0000313" key="2">
    <source>
        <dbReference type="Proteomes" id="UP001526143"/>
    </source>
</evidence>
<sequence>MGAKLLLNDLLSLTFSPSGHLIALANLKNEKDNSLFSVDMKTGEMSLLSKVAVDKIVFPRKLEKSKI</sequence>
<proteinExistence type="predicted"/>
<keyword evidence="2" id="KW-1185">Reference proteome</keyword>
<name>A0ABT3AZV0_9CYAN</name>
<dbReference type="EMBL" id="JAOWRF010000211">
    <property type="protein sequence ID" value="MCV3214647.1"/>
    <property type="molecule type" value="Genomic_DNA"/>
</dbReference>
<evidence type="ECO:0000313" key="1">
    <source>
        <dbReference type="EMBL" id="MCV3214647.1"/>
    </source>
</evidence>
<reference evidence="1 2" key="1">
    <citation type="submission" date="2022-10" db="EMBL/GenBank/DDBJ databases">
        <title>Identification of biosynthetic pathway for the production of the potent trypsin inhibitor radiosumin.</title>
        <authorList>
            <person name="Fewer D.P."/>
            <person name="Delbaje E."/>
            <person name="Ouyang X."/>
            <person name="Agostino P.D."/>
            <person name="Wahlsten M."/>
            <person name="Jokela J."/>
            <person name="Permi P."/>
            <person name="Haapaniemi E."/>
            <person name="Koistinen H."/>
        </authorList>
    </citation>
    <scope>NUCLEOTIDE SEQUENCE [LARGE SCALE GENOMIC DNA]</scope>
    <source>
        <strain evidence="1 2">NIES-515</strain>
    </source>
</reference>
<dbReference type="Proteomes" id="UP001526143">
    <property type="component" value="Unassembled WGS sequence"/>
</dbReference>
<gene>
    <name evidence="1" type="ORF">OGM63_14175</name>
</gene>
<organism evidence="1 2">
    <name type="scientific">Plectonema radiosum NIES-515</name>
    <dbReference type="NCBI Taxonomy" id="2986073"/>
    <lineage>
        <taxon>Bacteria</taxon>
        <taxon>Bacillati</taxon>
        <taxon>Cyanobacteriota</taxon>
        <taxon>Cyanophyceae</taxon>
        <taxon>Oscillatoriophycideae</taxon>
        <taxon>Oscillatoriales</taxon>
        <taxon>Microcoleaceae</taxon>
        <taxon>Plectonema</taxon>
    </lineage>
</organism>
<dbReference type="RefSeq" id="WP_263746224.1">
    <property type="nucleotide sequence ID" value="NZ_JAOWRF010000211.1"/>
</dbReference>
<comment type="caution">
    <text evidence="1">The sequence shown here is derived from an EMBL/GenBank/DDBJ whole genome shotgun (WGS) entry which is preliminary data.</text>
</comment>